<comment type="caution">
    <text evidence="2">The sequence shown here is derived from an EMBL/GenBank/DDBJ whole genome shotgun (WGS) entry which is preliminary data.</text>
</comment>
<accession>A0AAN8WRW1</accession>
<evidence type="ECO:0000313" key="3">
    <source>
        <dbReference type="Proteomes" id="UP001381693"/>
    </source>
</evidence>
<protein>
    <submittedName>
        <fullName evidence="2">Uncharacterized protein</fullName>
    </submittedName>
</protein>
<sequence length="181" mass="19597">MVLFLQVVDQDDLDDDYEYLGDEASSSKSPRRPSGEIQRPRSPSSPAALKTPGRNSRRVSLIPGEALEQAHATLALSALTQRQEPGPPPFFQASKDTSETRRQKPRVEKSKTTDDGGGGGGDGGGGDAGDGGTTANSSPISEQSRPARLDNSSKLSRSRSEQEWTNLRAAMAWYSRLRRIR</sequence>
<organism evidence="2 3">
    <name type="scientific">Halocaridina rubra</name>
    <name type="common">Hawaiian red shrimp</name>
    <dbReference type="NCBI Taxonomy" id="373956"/>
    <lineage>
        <taxon>Eukaryota</taxon>
        <taxon>Metazoa</taxon>
        <taxon>Ecdysozoa</taxon>
        <taxon>Arthropoda</taxon>
        <taxon>Crustacea</taxon>
        <taxon>Multicrustacea</taxon>
        <taxon>Malacostraca</taxon>
        <taxon>Eumalacostraca</taxon>
        <taxon>Eucarida</taxon>
        <taxon>Decapoda</taxon>
        <taxon>Pleocyemata</taxon>
        <taxon>Caridea</taxon>
        <taxon>Atyoidea</taxon>
        <taxon>Atyidae</taxon>
        <taxon>Halocaridina</taxon>
    </lineage>
</organism>
<feature type="compositionally biased region" description="Polar residues" evidence="1">
    <location>
        <begin position="136"/>
        <end position="155"/>
    </location>
</feature>
<feature type="non-terminal residue" evidence="2">
    <location>
        <position position="181"/>
    </location>
</feature>
<dbReference type="Proteomes" id="UP001381693">
    <property type="component" value="Unassembled WGS sequence"/>
</dbReference>
<name>A0AAN8WRW1_HALRR</name>
<dbReference type="AlphaFoldDB" id="A0AAN8WRW1"/>
<keyword evidence="3" id="KW-1185">Reference proteome</keyword>
<feature type="region of interest" description="Disordered" evidence="1">
    <location>
        <begin position="14"/>
        <end position="164"/>
    </location>
</feature>
<dbReference type="EMBL" id="JAXCGZ010017778">
    <property type="protein sequence ID" value="KAK7067738.1"/>
    <property type="molecule type" value="Genomic_DNA"/>
</dbReference>
<proteinExistence type="predicted"/>
<feature type="compositionally biased region" description="Basic and acidic residues" evidence="1">
    <location>
        <begin position="96"/>
        <end position="114"/>
    </location>
</feature>
<evidence type="ECO:0000256" key="1">
    <source>
        <dbReference type="SAM" id="MobiDB-lite"/>
    </source>
</evidence>
<evidence type="ECO:0000313" key="2">
    <source>
        <dbReference type="EMBL" id="KAK7067738.1"/>
    </source>
</evidence>
<reference evidence="2 3" key="1">
    <citation type="submission" date="2023-11" db="EMBL/GenBank/DDBJ databases">
        <title>Halocaridina rubra genome assembly.</title>
        <authorList>
            <person name="Smith C."/>
        </authorList>
    </citation>
    <scope>NUCLEOTIDE SEQUENCE [LARGE SCALE GENOMIC DNA]</scope>
    <source>
        <strain evidence="2">EP-1</strain>
        <tissue evidence="2">Whole</tissue>
    </source>
</reference>
<gene>
    <name evidence="2" type="ORF">SK128_021697</name>
</gene>
<feature type="compositionally biased region" description="Gly residues" evidence="1">
    <location>
        <begin position="115"/>
        <end position="132"/>
    </location>
</feature>